<sequence>MPALQSIVAVTVGVQGLKQKDIDRQESLSSATMVLDCGAMCRPYMILRIWPLVICGVKMPQSSLN</sequence>
<reference evidence="1" key="2">
    <citation type="submission" date="2020-08" db="EMBL/GenBank/DDBJ databases">
        <title>Draft Genome Sequence of Cumin Blight Pathogen Alternaria burnsii.</title>
        <authorList>
            <person name="Feng Z."/>
        </authorList>
    </citation>
    <scope>NUCLEOTIDE SEQUENCE</scope>
    <source>
        <strain evidence="1">CBS107.38</strain>
    </source>
</reference>
<evidence type="ECO:0000313" key="2">
    <source>
        <dbReference type="Proteomes" id="UP000596902"/>
    </source>
</evidence>
<accession>A0A8H7AW37</accession>
<organism evidence="1 2">
    <name type="scientific">Alternaria burnsii</name>
    <dbReference type="NCBI Taxonomy" id="1187904"/>
    <lineage>
        <taxon>Eukaryota</taxon>
        <taxon>Fungi</taxon>
        <taxon>Dikarya</taxon>
        <taxon>Ascomycota</taxon>
        <taxon>Pezizomycotina</taxon>
        <taxon>Dothideomycetes</taxon>
        <taxon>Pleosporomycetidae</taxon>
        <taxon>Pleosporales</taxon>
        <taxon>Pleosporineae</taxon>
        <taxon>Pleosporaceae</taxon>
        <taxon>Alternaria</taxon>
        <taxon>Alternaria sect. Alternaria</taxon>
    </lineage>
</organism>
<keyword evidence="2" id="KW-1185">Reference proteome</keyword>
<gene>
    <name evidence="1" type="ORF">GT037_011187</name>
</gene>
<dbReference type="Proteomes" id="UP000596902">
    <property type="component" value="Unassembled WGS sequence"/>
</dbReference>
<dbReference type="EMBL" id="JAAABM010000029">
    <property type="protein sequence ID" value="KAF7670736.1"/>
    <property type="molecule type" value="Genomic_DNA"/>
</dbReference>
<dbReference type="GeneID" id="62209412"/>
<dbReference type="AlphaFoldDB" id="A0A8H7AW37"/>
<dbReference type="RefSeq" id="XP_038781130.1">
    <property type="nucleotide sequence ID" value="XM_038936234.1"/>
</dbReference>
<proteinExistence type="predicted"/>
<evidence type="ECO:0000313" key="1">
    <source>
        <dbReference type="EMBL" id="KAF7670736.1"/>
    </source>
</evidence>
<protein>
    <submittedName>
        <fullName evidence="1">Uncharacterized protein</fullName>
    </submittedName>
</protein>
<name>A0A8H7AW37_9PLEO</name>
<reference evidence="1" key="1">
    <citation type="submission" date="2020-01" db="EMBL/GenBank/DDBJ databases">
        <authorList>
            <person name="Feng Z.H.Z."/>
        </authorList>
    </citation>
    <scope>NUCLEOTIDE SEQUENCE</scope>
    <source>
        <strain evidence="1">CBS107.38</strain>
    </source>
</reference>
<comment type="caution">
    <text evidence="1">The sequence shown here is derived from an EMBL/GenBank/DDBJ whole genome shotgun (WGS) entry which is preliminary data.</text>
</comment>